<feature type="domain" description="Lumazine-binding" evidence="11">
    <location>
        <begin position="1"/>
        <end position="96"/>
    </location>
</feature>
<dbReference type="NCBIfam" id="TIGR00187">
    <property type="entry name" value="ribE"/>
    <property type="match status" value="1"/>
</dbReference>
<feature type="domain" description="Lumazine-binding" evidence="11">
    <location>
        <begin position="97"/>
        <end position="193"/>
    </location>
</feature>
<dbReference type="InterPro" id="IPR023366">
    <property type="entry name" value="ATP_synth_asu-like_sf"/>
</dbReference>
<evidence type="ECO:0000256" key="5">
    <source>
        <dbReference type="ARBA" id="ARBA00013950"/>
    </source>
</evidence>
<gene>
    <name evidence="12" type="ORF">J2S37_002280</name>
</gene>
<dbReference type="PANTHER" id="PTHR21098">
    <property type="entry name" value="RIBOFLAVIN SYNTHASE ALPHA CHAIN"/>
    <property type="match status" value="1"/>
</dbReference>
<dbReference type="GO" id="GO:0004746">
    <property type="term" value="F:riboflavin synthase activity"/>
    <property type="evidence" value="ECO:0007669"/>
    <property type="project" value="UniProtKB-EC"/>
</dbReference>
<feature type="repeat" description="Lumazine-binding" evidence="10">
    <location>
        <begin position="97"/>
        <end position="193"/>
    </location>
</feature>
<organism evidence="12 13">
    <name type="scientific">Corynebacterium felinum</name>
    <dbReference type="NCBI Taxonomy" id="131318"/>
    <lineage>
        <taxon>Bacteria</taxon>
        <taxon>Bacillati</taxon>
        <taxon>Actinomycetota</taxon>
        <taxon>Actinomycetes</taxon>
        <taxon>Mycobacteriales</taxon>
        <taxon>Corynebacteriaceae</taxon>
        <taxon>Corynebacterium</taxon>
    </lineage>
</organism>
<keyword evidence="13" id="KW-1185">Reference proteome</keyword>
<dbReference type="InterPro" id="IPR001783">
    <property type="entry name" value="Lumazine-bd"/>
</dbReference>
<evidence type="ECO:0000256" key="7">
    <source>
        <dbReference type="ARBA" id="ARBA00022679"/>
    </source>
</evidence>
<dbReference type="EC" id="2.5.1.9" evidence="4 9"/>
<dbReference type="PROSITE" id="PS51177">
    <property type="entry name" value="LUMAZINE_BIND"/>
    <property type="match status" value="2"/>
</dbReference>
<dbReference type="PIRSF" id="PIRSF000498">
    <property type="entry name" value="Riboflavin_syn_A"/>
    <property type="match status" value="1"/>
</dbReference>
<reference evidence="12 13" key="1">
    <citation type="submission" date="2023-07" db="EMBL/GenBank/DDBJ databases">
        <title>Sequencing the genomes of 1000 actinobacteria strains.</title>
        <authorList>
            <person name="Klenk H.-P."/>
        </authorList>
    </citation>
    <scope>NUCLEOTIDE SEQUENCE [LARGE SCALE GENOMIC DNA]</scope>
    <source>
        <strain evidence="12 13">DSM 44508</strain>
    </source>
</reference>
<comment type="caution">
    <text evidence="12">The sequence shown here is derived from an EMBL/GenBank/DDBJ whole genome shotgun (WGS) entry which is preliminary data.</text>
</comment>
<name>A0ABU2BAS4_9CORY</name>
<keyword evidence="8" id="KW-0677">Repeat</keyword>
<evidence type="ECO:0000256" key="8">
    <source>
        <dbReference type="ARBA" id="ARBA00022737"/>
    </source>
</evidence>
<dbReference type="SUPFAM" id="SSF63380">
    <property type="entry name" value="Riboflavin synthase domain-like"/>
    <property type="match status" value="2"/>
</dbReference>
<evidence type="ECO:0000256" key="2">
    <source>
        <dbReference type="ARBA" id="ARBA00002803"/>
    </source>
</evidence>
<dbReference type="Gene3D" id="2.40.30.20">
    <property type="match status" value="2"/>
</dbReference>
<evidence type="ECO:0000256" key="9">
    <source>
        <dbReference type="NCBIfam" id="TIGR00187"/>
    </source>
</evidence>
<feature type="repeat" description="Lumazine-binding" evidence="10">
    <location>
        <begin position="1"/>
        <end position="96"/>
    </location>
</feature>
<keyword evidence="7 12" id="KW-0808">Transferase</keyword>
<dbReference type="Pfam" id="PF00677">
    <property type="entry name" value="Lum_binding"/>
    <property type="match status" value="2"/>
</dbReference>
<dbReference type="NCBIfam" id="NF006767">
    <property type="entry name" value="PRK09289.1"/>
    <property type="match status" value="1"/>
</dbReference>
<evidence type="ECO:0000256" key="3">
    <source>
        <dbReference type="ARBA" id="ARBA00004887"/>
    </source>
</evidence>
<evidence type="ECO:0000256" key="10">
    <source>
        <dbReference type="PROSITE-ProRule" id="PRU00524"/>
    </source>
</evidence>
<evidence type="ECO:0000256" key="6">
    <source>
        <dbReference type="ARBA" id="ARBA00022619"/>
    </source>
</evidence>
<accession>A0ABU2BAS4</accession>
<evidence type="ECO:0000313" key="13">
    <source>
        <dbReference type="Proteomes" id="UP001183619"/>
    </source>
</evidence>
<sequence>MFTGIIEEVGIINSITPIGDGIAVGIDAHTVVRDAEKGASIAVDGVCLTVTDFTPASWTCFIMRETLNNSTLGNRVVGDKVNLERAMRADTRFGGHVVEGHVDCTSTIHSVEITEQQKVLRCSLAPEHAGLVVHKGSIAINGTSLTVSTVGLDFFEVSLIPTTRALTNLDALAVGDEVNLEFNVMGKYLARFFEVAQALPV</sequence>
<comment type="pathway">
    <text evidence="3">Cofactor biosynthesis; riboflavin biosynthesis; riboflavin from 2-hydroxy-3-oxobutyl phosphate and 5-amino-6-(D-ribitylamino)uracil: step 2/2.</text>
</comment>
<evidence type="ECO:0000256" key="1">
    <source>
        <dbReference type="ARBA" id="ARBA00000968"/>
    </source>
</evidence>
<evidence type="ECO:0000256" key="4">
    <source>
        <dbReference type="ARBA" id="ARBA00012827"/>
    </source>
</evidence>
<dbReference type="RefSeq" id="WP_277105614.1">
    <property type="nucleotide sequence ID" value="NZ_BAAAJS010000042.1"/>
</dbReference>
<dbReference type="InterPro" id="IPR026017">
    <property type="entry name" value="Lumazine-bd_dom"/>
</dbReference>
<evidence type="ECO:0000313" key="12">
    <source>
        <dbReference type="EMBL" id="MDR7355742.1"/>
    </source>
</evidence>
<proteinExistence type="predicted"/>
<comment type="catalytic activity">
    <reaction evidence="1">
        <text>2 6,7-dimethyl-8-(1-D-ribityl)lumazine + H(+) = 5-amino-6-(D-ribitylamino)uracil + riboflavin</text>
        <dbReference type="Rhea" id="RHEA:20772"/>
        <dbReference type="ChEBI" id="CHEBI:15378"/>
        <dbReference type="ChEBI" id="CHEBI:15934"/>
        <dbReference type="ChEBI" id="CHEBI:57986"/>
        <dbReference type="ChEBI" id="CHEBI:58201"/>
        <dbReference type="EC" id="2.5.1.9"/>
    </reaction>
</comment>
<comment type="function">
    <text evidence="2">Catalyzes the dismutation of two molecules of 6,7-dimethyl-8-ribityllumazine, resulting in the formation of riboflavin and 5-amino-6-(D-ribitylamino)uracil.</text>
</comment>
<dbReference type="InterPro" id="IPR017938">
    <property type="entry name" value="Riboflavin_synthase-like_b-brl"/>
</dbReference>
<evidence type="ECO:0000259" key="11">
    <source>
        <dbReference type="PROSITE" id="PS51177"/>
    </source>
</evidence>
<protein>
    <recommendedName>
        <fullName evidence="5 9">Riboflavin synthase</fullName>
        <ecNumber evidence="4 9">2.5.1.9</ecNumber>
    </recommendedName>
</protein>
<dbReference type="EMBL" id="JAVDYF010000001">
    <property type="protein sequence ID" value="MDR7355742.1"/>
    <property type="molecule type" value="Genomic_DNA"/>
</dbReference>
<dbReference type="CDD" id="cd00402">
    <property type="entry name" value="Riboflavin_synthase_like"/>
    <property type="match status" value="1"/>
</dbReference>
<dbReference type="Proteomes" id="UP001183619">
    <property type="component" value="Unassembled WGS sequence"/>
</dbReference>
<dbReference type="PANTHER" id="PTHR21098:SF12">
    <property type="entry name" value="RIBOFLAVIN SYNTHASE"/>
    <property type="match status" value="1"/>
</dbReference>
<keyword evidence="6" id="KW-0686">Riboflavin biosynthesis</keyword>